<feature type="transmembrane region" description="Helical" evidence="10">
    <location>
        <begin position="118"/>
        <end position="137"/>
    </location>
</feature>
<dbReference type="STRING" id="1184251.TCELL_1252"/>
<evidence type="ECO:0000256" key="9">
    <source>
        <dbReference type="ARBA" id="ARBA00045533"/>
    </source>
</evidence>
<dbReference type="GeneID" id="25397205"/>
<evidence type="ECO:0000256" key="4">
    <source>
        <dbReference type="ARBA" id="ARBA00022801"/>
    </source>
</evidence>
<proteinExistence type="predicted"/>
<keyword evidence="7 10" id="KW-1133">Transmembrane helix</keyword>
<accession>I3TFY7</accession>
<dbReference type="KEGG" id="thg:TCELL_1252"/>
<keyword evidence="8 10" id="KW-0472">Membrane</keyword>
<dbReference type="eggNOG" id="arCOG01739">
    <property type="taxonomic scope" value="Archaea"/>
</dbReference>
<evidence type="ECO:0000256" key="1">
    <source>
        <dbReference type="ARBA" id="ARBA00004648"/>
    </source>
</evidence>
<organism evidence="11 12">
    <name type="scientific">Thermogladius calderae (strain DSM 22663 / VKM B-2946 / 1633)</name>
    <dbReference type="NCBI Taxonomy" id="1184251"/>
    <lineage>
        <taxon>Archaea</taxon>
        <taxon>Thermoproteota</taxon>
        <taxon>Thermoprotei</taxon>
        <taxon>Desulfurococcales</taxon>
        <taxon>Desulfurococcaceae</taxon>
        <taxon>Thermogladius</taxon>
    </lineage>
</organism>
<feature type="transmembrane region" description="Helical" evidence="10">
    <location>
        <begin position="149"/>
        <end position="168"/>
    </location>
</feature>
<evidence type="ECO:0000256" key="3">
    <source>
        <dbReference type="ARBA" id="ARBA00022692"/>
    </source>
</evidence>
<protein>
    <recommendedName>
        <fullName evidence="13">Signal peptidase I</fullName>
    </recommendedName>
</protein>
<dbReference type="GO" id="GO:0004252">
    <property type="term" value="F:serine-type endopeptidase activity"/>
    <property type="evidence" value="ECO:0007669"/>
    <property type="project" value="InterPro"/>
</dbReference>
<evidence type="ECO:0000256" key="10">
    <source>
        <dbReference type="SAM" id="Phobius"/>
    </source>
</evidence>
<dbReference type="Proteomes" id="UP000005270">
    <property type="component" value="Chromosome"/>
</dbReference>
<name>I3TFY7_THEC1</name>
<comment type="subcellular location">
    <subcellularLocation>
        <location evidence="1">Endoplasmic reticulum membrane</location>
        <topology evidence="1">Single-pass type II membrane protein</topology>
    </subcellularLocation>
</comment>
<dbReference type="HOGENOM" id="CLU_745187_0_0_2"/>
<reference evidence="11 12" key="1">
    <citation type="journal article" date="2012" name="J. Bacteriol.">
        <title>Complete genome sequence of the hyperthermophilic cellulolytic Crenarchaeon 'Thermogladius cellulolyticus' 1633.</title>
        <authorList>
            <person name="Mardanov A.V."/>
            <person name="Kochetkova T.V."/>
            <person name="Beletsky A.V."/>
            <person name="Bonch-Osmolovskaya E.A."/>
            <person name="Ravin N.V."/>
            <person name="Skryabin K.G."/>
        </authorList>
    </citation>
    <scope>NUCLEOTIDE SEQUENCE [LARGE SCALE GENOMIC DNA]</scope>
    <source>
        <strain evidence="12">DSM 22663 / VKM B-2946 / 1633</strain>
    </source>
</reference>
<keyword evidence="4" id="KW-0378">Hydrolase</keyword>
<dbReference type="InterPro" id="IPR019756">
    <property type="entry name" value="Pept_S26A_signal_pept_1_Ser-AS"/>
</dbReference>
<dbReference type="AlphaFoldDB" id="I3TFY7"/>
<dbReference type="InterPro" id="IPR036286">
    <property type="entry name" value="LexA/Signal_pep-like_sf"/>
</dbReference>
<keyword evidence="5" id="KW-0256">Endoplasmic reticulum</keyword>
<dbReference type="RefSeq" id="WP_014737925.1">
    <property type="nucleotide sequence ID" value="NC_017954.1"/>
</dbReference>
<evidence type="ECO:0000256" key="5">
    <source>
        <dbReference type="ARBA" id="ARBA00022824"/>
    </source>
</evidence>
<dbReference type="InParanoid" id="I3TFY7"/>
<sequence>MYPRDLPLLVVAILLSTAFLAPYLGFLPLALSLVAGYSMYPTLKPGDLVLSTAVWLTGFSKGDVVIYCTGLFHCVIHRVVEVAGGTVLTKGDFNPAPDPPFPEKAVKYRAVLVIPLEVWLPLAVFLTTPLFVPLWDLRRLFQPLNLETTLFVLFVTLYAVFTALYVVGQPPYRTVLQAPSLELAGYEISGDYTALTLDYTTFNTTIVGVSNCSISAVGVYPCTFAEVVNGSRVEVGVPTSLYKELFQAGLNYFYVNLTAKLDKGLLIGYYPVHFALLKPAVKVEGCSLLVENTLPFPLENVSVKVTYVNSTWAGLVNLVHSREESFDVTVQPLKTYRLELQGVFDYAYVRVSYYYGNESVVWVGRVESCSH</sequence>
<keyword evidence="12" id="KW-1185">Reference proteome</keyword>
<dbReference type="CDD" id="cd06462">
    <property type="entry name" value="Peptidase_S24_S26"/>
    <property type="match status" value="1"/>
</dbReference>
<keyword evidence="6" id="KW-0735">Signal-anchor</keyword>
<keyword evidence="3 10" id="KW-0812">Transmembrane</keyword>
<evidence type="ECO:0000313" key="11">
    <source>
        <dbReference type="EMBL" id="AFK51675.1"/>
    </source>
</evidence>
<evidence type="ECO:0000256" key="6">
    <source>
        <dbReference type="ARBA" id="ARBA00022968"/>
    </source>
</evidence>
<dbReference type="InterPro" id="IPR001733">
    <property type="entry name" value="Peptidase_S26B"/>
</dbReference>
<evidence type="ECO:0000256" key="7">
    <source>
        <dbReference type="ARBA" id="ARBA00022989"/>
    </source>
</evidence>
<dbReference type="EMBL" id="CP003531">
    <property type="protein sequence ID" value="AFK51675.1"/>
    <property type="molecule type" value="Genomic_DNA"/>
</dbReference>
<evidence type="ECO:0000256" key="2">
    <source>
        <dbReference type="ARBA" id="ARBA00022670"/>
    </source>
</evidence>
<evidence type="ECO:0000313" key="12">
    <source>
        <dbReference type="Proteomes" id="UP000005270"/>
    </source>
</evidence>
<comment type="function">
    <text evidence="9">Catalytic component of the signal peptidase complex (SPC) which catalyzes the cleavage of N-terminal signal sequences from nascent proteins as they are translocated into the lumen of the endoplasmic reticulum. Specifically cleaves N-terminal signal peptides that contain a hydrophobic alpha-helix (h-region) shorter than 18-20 amino acids.</text>
</comment>
<dbReference type="OrthoDB" id="4822at2157"/>
<dbReference type="NCBIfam" id="TIGR02228">
    <property type="entry name" value="sigpep_I_arch"/>
    <property type="match status" value="1"/>
</dbReference>
<evidence type="ECO:0008006" key="13">
    <source>
        <dbReference type="Google" id="ProtNLM"/>
    </source>
</evidence>
<dbReference type="GO" id="GO:0006465">
    <property type="term" value="P:signal peptide processing"/>
    <property type="evidence" value="ECO:0007669"/>
    <property type="project" value="InterPro"/>
</dbReference>
<evidence type="ECO:0000256" key="8">
    <source>
        <dbReference type="ARBA" id="ARBA00023136"/>
    </source>
</evidence>
<dbReference type="SUPFAM" id="SSF51306">
    <property type="entry name" value="LexA/Signal peptidase"/>
    <property type="match status" value="1"/>
</dbReference>
<keyword evidence="2" id="KW-0645">Protease</keyword>
<gene>
    <name evidence="11" type="ordered locus">TCELL_1252</name>
</gene>
<dbReference type="PROSITE" id="PS00501">
    <property type="entry name" value="SPASE_I_1"/>
    <property type="match status" value="1"/>
</dbReference>
<dbReference type="GO" id="GO:0016020">
    <property type="term" value="C:membrane"/>
    <property type="evidence" value="ECO:0007669"/>
    <property type="project" value="InterPro"/>
</dbReference>